<protein>
    <submittedName>
        <fullName evidence="1">Uncharacterized protein</fullName>
    </submittedName>
</protein>
<evidence type="ECO:0000313" key="1">
    <source>
        <dbReference type="EMBL" id="KAK5623450.1"/>
    </source>
</evidence>
<name>A0AAV9SQ37_9TELE</name>
<dbReference type="Proteomes" id="UP001311232">
    <property type="component" value="Unassembled WGS sequence"/>
</dbReference>
<keyword evidence="2" id="KW-1185">Reference proteome</keyword>
<proteinExistence type="predicted"/>
<gene>
    <name evidence="1" type="ORF">CRENBAI_014234</name>
</gene>
<comment type="caution">
    <text evidence="1">The sequence shown here is derived from an EMBL/GenBank/DDBJ whole genome shotgun (WGS) entry which is preliminary data.</text>
</comment>
<dbReference type="EMBL" id="JAHHUM010000029">
    <property type="protein sequence ID" value="KAK5623450.1"/>
    <property type="molecule type" value="Genomic_DNA"/>
</dbReference>
<dbReference type="AlphaFoldDB" id="A0AAV9SQ37"/>
<accession>A0AAV9SQ37</accession>
<organism evidence="1 2">
    <name type="scientific">Crenichthys baileyi</name>
    <name type="common">White River springfish</name>
    <dbReference type="NCBI Taxonomy" id="28760"/>
    <lineage>
        <taxon>Eukaryota</taxon>
        <taxon>Metazoa</taxon>
        <taxon>Chordata</taxon>
        <taxon>Craniata</taxon>
        <taxon>Vertebrata</taxon>
        <taxon>Euteleostomi</taxon>
        <taxon>Actinopterygii</taxon>
        <taxon>Neopterygii</taxon>
        <taxon>Teleostei</taxon>
        <taxon>Neoteleostei</taxon>
        <taxon>Acanthomorphata</taxon>
        <taxon>Ovalentaria</taxon>
        <taxon>Atherinomorphae</taxon>
        <taxon>Cyprinodontiformes</taxon>
        <taxon>Goodeidae</taxon>
        <taxon>Crenichthys</taxon>
    </lineage>
</organism>
<reference evidence="1 2" key="1">
    <citation type="submission" date="2021-06" db="EMBL/GenBank/DDBJ databases">
        <authorList>
            <person name="Palmer J.M."/>
        </authorList>
    </citation>
    <scope>NUCLEOTIDE SEQUENCE [LARGE SCALE GENOMIC DNA]</scope>
    <source>
        <strain evidence="1 2">MEX-2019</strain>
        <tissue evidence="1">Muscle</tissue>
    </source>
</reference>
<sequence length="128" mass="14186">MVSDFLGKTHLPAFRCIIRAIIWFTRLLAPTSSSQYSGEVFLPASFSASRRTIARSGLGAVWLSHSHKNVLPGSHVVQLTGSSSSVSSFLDESSPVMYEEKDQGEEEEGLRYTVEVAQYLLYPTRLIC</sequence>
<evidence type="ECO:0000313" key="2">
    <source>
        <dbReference type="Proteomes" id="UP001311232"/>
    </source>
</evidence>